<gene>
    <name evidence="2" type="ORF">FIBRA_05880</name>
</gene>
<dbReference type="InterPro" id="IPR000772">
    <property type="entry name" value="Ricin_B_lectin"/>
</dbReference>
<feature type="domain" description="Ricin B lectin" evidence="1">
    <location>
        <begin position="7"/>
        <end position="73"/>
    </location>
</feature>
<evidence type="ECO:0000259" key="1">
    <source>
        <dbReference type="Pfam" id="PF14200"/>
    </source>
</evidence>
<evidence type="ECO:0000313" key="2">
    <source>
        <dbReference type="EMBL" id="CCM03734.1"/>
    </source>
</evidence>
<name>J4H3S1_9APHY</name>
<dbReference type="InterPro" id="IPR035992">
    <property type="entry name" value="Ricin_B-like_lectins"/>
</dbReference>
<keyword evidence="3" id="KW-1185">Reference proteome</keyword>
<dbReference type="InParanoid" id="J4H3S1"/>
<dbReference type="GeneID" id="24098645"/>
<dbReference type="EMBL" id="HE797126">
    <property type="protein sequence ID" value="CCM03734.1"/>
    <property type="molecule type" value="Genomic_DNA"/>
</dbReference>
<organism evidence="2 3">
    <name type="scientific">Fibroporia radiculosa</name>
    <dbReference type="NCBI Taxonomy" id="599839"/>
    <lineage>
        <taxon>Eukaryota</taxon>
        <taxon>Fungi</taxon>
        <taxon>Dikarya</taxon>
        <taxon>Basidiomycota</taxon>
        <taxon>Agaricomycotina</taxon>
        <taxon>Agaricomycetes</taxon>
        <taxon>Polyporales</taxon>
        <taxon>Fibroporiaceae</taxon>
        <taxon>Fibroporia</taxon>
    </lineage>
</organism>
<sequence>MSKVLATGTYQIRNGNTGQWINLPAGGGTGTVVLLSNGLGGANDAWNFAPSAEKGWIIQSYDSGDFLSVNSSNQVVTSSTPYYWNVFKPTNAIANSVPYSYFLQSASTQYVLGTITQDINVPVQYEAESDNDNRQFWQLITTSVFDA</sequence>
<protein>
    <recommendedName>
        <fullName evidence="1">Ricin B lectin domain-containing protein</fullName>
    </recommendedName>
</protein>
<dbReference type="RefSeq" id="XP_012183017.1">
    <property type="nucleotide sequence ID" value="XM_012327627.1"/>
</dbReference>
<evidence type="ECO:0000313" key="3">
    <source>
        <dbReference type="Proteomes" id="UP000006352"/>
    </source>
</evidence>
<dbReference type="Pfam" id="PF14200">
    <property type="entry name" value="RicinB_lectin_2"/>
    <property type="match status" value="1"/>
</dbReference>
<reference evidence="2 3" key="1">
    <citation type="journal article" date="2012" name="Appl. Environ. Microbiol.">
        <title>Short-read sequencing for genomic analysis of the brown rot fungus Fibroporia radiculosa.</title>
        <authorList>
            <person name="Tang J.D."/>
            <person name="Perkins A.D."/>
            <person name="Sonstegard T.S."/>
            <person name="Schroeder S.G."/>
            <person name="Burgess S.C."/>
            <person name="Diehl S.V."/>
        </authorList>
    </citation>
    <scope>NUCLEOTIDE SEQUENCE [LARGE SCALE GENOMIC DNA]</scope>
    <source>
        <strain evidence="2 3">TFFH 294</strain>
    </source>
</reference>
<accession>J4H3S1</accession>
<dbReference type="Gene3D" id="2.80.10.50">
    <property type="match status" value="1"/>
</dbReference>
<proteinExistence type="predicted"/>
<dbReference type="HOGENOM" id="CLU_149477_0_0_1"/>
<dbReference type="AlphaFoldDB" id="J4H3S1"/>
<dbReference type="SUPFAM" id="SSF50370">
    <property type="entry name" value="Ricin B-like lectins"/>
    <property type="match status" value="1"/>
</dbReference>
<dbReference type="Proteomes" id="UP000006352">
    <property type="component" value="Unassembled WGS sequence"/>
</dbReference>